<gene>
    <name evidence="2" type="ORF">LCGC14_1763860</name>
</gene>
<dbReference type="AlphaFoldDB" id="A0A0F9JZW5"/>
<comment type="caution">
    <text evidence="2">The sequence shown here is derived from an EMBL/GenBank/DDBJ whole genome shotgun (WGS) entry which is preliminary data.</text>
</comment>
<feature type="coiled-coil region" evidence="1">
    <location>
        <begin position="63"/>
        <end position="90"/>
    </location>
</feature>
<organism evidence="2">
    <name type="scientific">marine sediment metagenome</name>
    <dbReference type="NCBI Taxonomy" id="412755"/>
    <lineage>
        <taxon>unclassified sequences</taxon>
        <taxon>metagenomes</taxon>
        <taxon>ecological metagenomes</taxon>
    </lineage>
</organism>
<sequence>TESETYELTRGYYLQRIIDIIDDLKQLKKSALSYYQELKNSLIGFEDQRIGINTDKMRKIITKEEFKVKHKKIEKDKQEIEEKMAFLQVKIIDCEFYKNT</sequence>
<protein>
    <submittedName>
        <fullName evidence="2">Uncharacterized protein</fullName>
    </submittedName>
</protein>
<accession>A0A0F9JZW5</accession>
<keyword evidence="1" id="KW-0175">Coiled coil</keyword>
<reference evidence="2" key="1">
    <citation type="journal article" date="2015" name="Nature">
        <title>Complex archaea that bridge the gap between prokaryotes and eukaryotes.</title>
        <authorList>
            <person name="Spang A."/>
            <person name="Saw J.H."/>
            <person name="Jorgensen S.L."/>
            <person name="Zaremba-Niedzwiedzka K."/>
            <person name="Martijn J."/>
            <person name="Lind A.E."/>
            <person name="van Eijk R."/>
            <person name="Schleper C."/>
            <person name="Guy L."/>
            <person name="Ettema T.J."/>
        </authorList>
    </citation>
    <scope>NUCLEOTIDE SEQUENCE</scope>
</reference>
<name>A0A0F9JZW5_9ZZZZ</name>
<proteinExistence type="predicted"/>
<evidence type="ECO:0000313" key="2">
    <source>
        <dbReference type="EMBL" id="KKM04468.1"/>
    </source>
</evidence>
<evidence type="ECO:0000256" key="1">
    <source>
        <dbReference type="SAM" id="Coils"/>
    </source>
</evidence>
<dbReference type="EMBL" id="LAZR01016446">
    <property type="protein sequence ID" value="KKM04468.1"/>
    <property type="molecule type" value="Genomic_DNA"/>
</dbReference>
<feature type="non-terminal residue" evidence="2">
    <location>
        <position position="1"/>
    </location>
</feature>